<dbReference type="AlphaFoldDB" id="A0A168QGP8"/>
<dbReference type="EMBL" id="AMYB01000001">
    <property type="protein sequence ID" value="OAD09213.1"/>
    <property type="molecule type" value="Genomic_DNA"/>
</dbReference>
<sequence length="84" mass="10170">MDYNRVINWRNLEGYWYLVCASYAISHQKKFIKDSNVVDWDDLANQITRKHMEIDARQESYDMHAKINEVVMNQAVSGYYYIWN</sequence>
<evidence type="ECO:0000313" key="2">
    <source>
        <dbReference type="Proteomes" id="UP000077051"/>
    </source>
</evidence>
<comment type="caution">
    <text evidence="1">The sequence shown here is derived from an EMBL/GenBank/DDBJ whole genome shotgun (WGS) entry which is preliminary data.</text>
</comment>
<proteinExistence type="predicted"/>
<protein>
    <submittedName>
        <fullName evidence="1">Uncharacterized protein</fullName>
    </submittedName>
</protein>
<name>A0A168QGP8_MUCCL</name>
<evidence type="ECO:0000313" key="1">
    <source>
        <dbReference type="EMBL" id="OAD09213.1"/>
    </source>
</evidence>
<gene>
    <name evidence="1" type="ORF">MUCCIDRAFT_106198</name>
</gene>
<accession>A0A168QGP8</accession>
<dbReference type="OrthoDB" id="10473493at2759"/>
<keyword evidence="2" id="KW-1185">Reference proteome</keyword>
<reference evidence="1 2" key="1">
    <citation type="submission" date="2015-06" db="EMBL/GenBank/DDBJ databases">
        <title>Expansion of signal transduction pathways in fungi by whole-genome duplication.</title>
        <authorList>
            <consortium name="DOE Joint Genome Institute"/>
            <person name="Corrochano L.M."/>
            <person name="Kuo A."/>
            <person name="Marcet-Houben M."/>
            <person name="Polaino S."/>
            <person name="Salamov A."/>
            <person name="Villalobos J.M."/>
            <person name="Alvarez M.I."/>
            <person name="Avalos J."/>
            <person name="Benito E.P."/>
            <person name="Benoit I."/>
            <person name="Burger G."/>
            <person name="Camino L.P."/>
            <person name="Canovas D."/>
            <person name="Cerda-Olmedo E."/>
            <person name="Cheng J.-F."/>
            <person name="Dominguez A."/>
            <person name="Elias M."/>
            <person name="Eslava A.P."/>
            <person name="Glaser F."/>
            <person name="Grimwood J."/>
            <person name="Gutierrez G."/>
            <person name="Heitman J."/>
            <person name="Henrissat B."/>
            <person name="Iturriaga E.A."/>
            <person name="Lang B.F."/>
            <person name="Lavin J.L."/>
            <person name="Lee S."/>
            <person name="Li W."/>
            <person name="Lindquist E."/>
            <person name="Lopez-Garcia S."/>
            <person name="Luque E.M."/>
            <person name="Marcos A.T."/>
            <person name="Martin J."/>
            <person name="Mccluskey K."/>
            <person name="Medina H.R."/>
            <person name="Miralles-Duran A."/>
            <person name="Miyazaki A."/>
            <person name="Munoz-Torres E."/>
            <person name="Oguiza J.A."/>
            <person name="Ohm R."/>
            <person name="Olmedo M."/>
            <person name="Orejas M."/>
            <person name="Ortiz-Castellanos L."/>
            <person name="Pisabarro A.G."/>
            <person name="Rodriguez-Romero J."/>
            <person name="Ruiz-Herrera J."/>
            <person name="Ruiz-Vazquez R."/>
            <person name="Sanz C."/>
            <person name="Schackwitz W."/>
            <person name="Schmutz J."/>
            <person name="Shahriari M."/>
            <person name="Shelest E."/>
            <person name="Silva-Franco F."/>
            <person name="Soanes D."/>
            <person name="Syed K."/>
            <person name="Tagua V.G."/>
            <person name="Talbot N.J."/>
            <person name="Thon M."/>
            <person name="De Vries R.P."/>
            <person name="Wiebenga A."/>
            <person name="Yadav J.S."/>
            <person name="Braun E.L."/>
            <person name="Baker S."/>
            <person name="Garre V."/>
            <person name="Horwitz B."/>
            <person name="Torres-Martinez S."/>
            <person name="Idnurm A."/>
            <person name="Herrera-Estrella A."/>
            <person name="Gabaldon T."/>
            <person name="Grigoriev I.V."/>
        </authorList>
    </citation>
    <scope>NUCLEOTIDE SEQUENCE [LARGE SCALE GENOMIC DNA]</scope>
    <source>
        <strain evidence="1 2">CBS 277.49</strain>
    </source>
</reference>
<dbReference type="Proteomes" id="UP000077051">
    <property type="component" value="Unassembled WGS sequence"/>
</dbReference>
<organism evidence="1 2">
    <name type="scientific">Mucor lusitanicus CBS 277.49</name>
    <dbReference type="NCBI Taxonomy" id="747725"/>
    <lineage>
        <taxon>Eukaryota</taxon>
        <taxon>Fungi</taxon>
        <taxon>Fungi incertae sedis</taxon>
        <taxon>Mucoromycota</taxon>
        <taxon>Mucoromycotina</taxon>
        <taxon>Mucoromycetes</taxon>
        <taxon>Mucorales</taxon>
        <taxon>Mucorineae</taxon>
        <taxon>Mucoraceae</taxon>
        <taxon>Mucor</taxon>
    </lineage>
</organism>
<dbReference type="VEuPathDB" id="FungiDB:MUCCIDRAFT_106198"/>